<gene>
    <name evidence="2" type="ORF">H2204_009395</name>
</gene>
<dbReference type="SUPFAM" id="SSF55021">
    <property type="entry name" value="ACT-like"/>
    <property type="match status" value="2"/>
</dbReference>
<dbReference type="Gene3D" id="3.30.2130.10">
    <property type="entry name" value="VC0802-like"/>
    <property type="match status" value="1"/>
</dbReference>
<feature type="domain" description="DUF2241" evidence="1">
    <location>
        <begin position="5"/>
        <end position="78"/>
    </location>
</feature>
<evidence type="ECO:0000313" key="2">
    <source>
        <dbReference type="EMBL" id="KAJ9628278.1"/>
    </source>
</evidence>
<keyword evidence="3" id="KW-1185">Reference proteome</keyword>
<proteinExistence type="predicted"/>
<evidence type="ECO:0000313" key="3">
    <source>
        <dbReference type="Proteomes" id="UP001172681"/>
    </source>
</evidence>
<dbReference type="Proteomes" id="UP001172681">
    <property type="component" value="Unassembled WGS sequence"/>
</dbReference>
<organism evidence="2 3">
    <name type="scientific">Knufia peltigerae</name>
    <dbReference type="NCBI Taxonomy" id="1002370"/>
    <lineage>
        <taxon>Eukaryota</taxon>
        <taxon>Fungi</taxon>
        <taxon>Dikarya</taxon>
        <taxon>Ascomycota</taxon>
        <taxon>Pezizomycotina</taxon>
        <taxon>Eurotiomycetes</taxon>
        <taxon>Chaetothyriomycetidae</taxon>
        <taxon>Chaetothyriales</taxon>
        <taxon>Trichomeriaceae</taxon>
        <taxon>Knufia</taxon>
    </lineage>
</organism>
<dbReference type="InterPro" id="IPR045865">
    <property type="entry name" value="ACT-like_dom_sf"/>
</dbReference>
<sequence>MSTTSGETSLGKLLSSLTLVLQEGTFVFLTIPHEQFTAPFLFPLDDIQLLFREVEGVTLVIRKELADKHSLPYQYPSRMITCNVHSSLEAVGFMAHLSTKLAGQGLSVNPVSGYFHDHLFVPVEKAVVAMKVLEKVREDAERATTSTTTTTSATTTK</sequence>
<dbReference type="GO" id="GO:0006520">
    <property type="term" value="P:amino acid metabolic process"/>
    <property type="evidence" value="ECO:0007669"/>
    <property type="project" value="UniProtKB-ARBA"/>
</dbReference>
<dbReference type="InterPro" id="IPR018717">
    <property type="entry name" value="DUF2241"/>
</dbReference>
<protein>
    <recommendedName>
        <fullName evidence="1">DUF2241 domain-containing protein</fullName>
    </recommendedName>
</protein>
<reference evidence="2" key="1">
    <citation type="submission" date="2022-10" db="EMBL/GenBank/DDBJ databases">
        <title>Culturing micro-colonial fungi from biological soil crusts in the Mojave desert and describing Neophaeococcomyces mojavensis, and introducing the new genera and species Taxawa tesnikishii.</title>
        <authorList>
            <person name="Kurbessoian T."/>
            <person name="Stajich J.E."/>
        </authorList>
    </citation>
    <scope>NUCLEOTIDE SEQUENCE</scope>
    <source>
        <strain evidence="2">TK_35</strain>
    </source>
</reference>
<name>A0AA38XZ61_9EURO</name>
<accession>A0AA38XZ61</accession>
<dbReference type="AlphaFoldDB" id="A0AA38XZ61"/>
<evidence type="ECO:0000259" key="1">
    <source>
        <dbReference type="Pfam" id="PF10000"/>
    </source>
</evidence>
<dbReference type="EMBL" id="JAPDRN010000073">
    <property type="protein sequence ID" value="KAJ9628278.1"/>
    <property type="molecule type" value="Genomic_DNA"/>
</dbReference>
<comment type="caution">
    <text evidence="2">The sequence shown here is derived from an EMBL/GenBank/DDBJ whole genome shotgun (WGS) entry which is preliminary data.</text>
</comment>
<dbReference type="PANTHER" id="PTHR39199:SF1">
    <property type="entry name" value="BLR5128 PROTEIN"/>
    <property type="match status" value="1"/>
</dbReference>
<dbReference type="PANTHER" id="PTHR39199">
    <property type="entry name" value="BLR5128 PROTEIN"/>
    <property type="match status" value="1"/>
</dbReference>
<dbReference type="Pfam" id="PF10000">
    <property type="entry name" value="ACT_3"/>
    <property type="match status" value="1"/>
</dbReference>
<dbReference type="GO" id="GO:0046394">
    <property type="term" value="P:carboxylic acid biosynthetic process"/>
    <property type="evidence" value="ECO:0007669"/>
    <property type="project" value="UniProtKB-ARBA"/>
</dbReference>